<reference evidence="3 4" key="1">
    <citation type="submission" date="2012-05" db="EMBL/GenBank/DDBJ databases">
        <title>The Genome Sequence of Sutterella wadsworthensis 2_1_59BFAA.</title>
        <authorList>
            <consortium name="The Broad Institute Genome Sequencing Platform"/>
            <person name="Earl A."/>
            <person name="Ward D."/>
            <person name="Feldgarden M."/>
            <person name="Gevers D."/>
            <person name="Daigneault M."/>
            <person name="Strauss J."/>
            <person name="Allen-Vercoe E."/>
            <person name="Walker B."/>
            <person name="Young S.K."/>
            <person name="Zeng Q."/>
            <person name="Gargeya S."/>
            <person name="Fitzgerald M."/>
            <person name="Haas B."/>
            <person name="Abouelleil A."/>
            <person name="Alvarado L."/>
            <person name="Arachchi H.M."/>
            <person name="Berlin A.M."/>
            <person name="Chapman S.B."/>
            <person name="Goldberg J."/>
            <person name="Griggs A."/>
            <person name="Gujja S."/>
            <person name="Hansen M."/>
            <person name="Howarth C."/>
            <person name="Imamovic A."/>
            <person name="Larimer J."/>
            <person name="McCowen C."/>
            <person name="Montmayeur A."/>
            <person name="Murphy C."/>
            <person name="Neiman D."/>
            <person name="Pearson M."/>
            <person name="Priest M."/>
            <person name="Roberts A."/>
            <person name="Saif S."/>
            <person name="Shea T."/>
            <person name="Sisk P."/>
            <person name="Sykes S."/>
            <person name="Wortman J."/>
            <person name="Nusbaum C."/>
            <person name="Birren B."/>
        </authorList>
    </citation>
    <scope>NUCLEOTIDE SEQUENCE [LARGE SCALE GENOMIC DNA]</scope>
    <source>
        <strain evidence="3 4">2_1_59BFAA</strain>
    </source>
</reference>
<gene>
    <name evidence="3" type="ORF">HMPREF9465_01379</name>
</gene>
<evidence type="ECO:0000256" key="1">
    <source>
        <dbReference type="ARBA" id="ARBA00023125"/>
    </source>
</evidence>
<protein>
    <submittedName>
        <fullName evidence="3">IS605 OrfB family transposase</fullName>
    </submittedName>
</protein>
<dbReference type="AlphaFoldDB" id="K1JLA5"/>
<proteinExistence type="predicted"/>
<keyword evidence="4" id="KW-1185">Reference proteome</keyword>
<evidence type="ECO:0000259" key="2">
    <source>
        <dbReference type="Pfam" id="PF07282"/>
    </source>
</evidence>
<feature type="domain" description="Cas12f1-like TNB" evidence="2">
    <location>
        <begin position="351"/>
        <end position="414"/>
    </location>
</feature>
<dbReference type="NCBIfam" id="NF040570">
    <property type="entry name" value="guided_TnpB"/>
    <property type="match status" value="1"/>
</dbReference>
<dbReference type="HOGENOM" id="CLU_032903_3_2_4"/>
<comment type="caution">
    <text evidence="3">The sequence shown here is derived from an EMBL/GenBank/DDBJ whole genome shotgun (WGS) entry which is preliminary data.</text>
</comment>
<dbReference type="Proteomes" id="UP000005835">
    <property type="component" value="Unassembled WGS sequence"/>
</dbReference>
<accession>K1JLA5</accession>
<keyword evidence="1" id="KW-0238">DNA-binding</keyword>
<dbReference type="STRING" id="742823.HMPREF9465_01379"/>
<name>K1JLA5_9BURK</name>
<dbReference type="PATRIC" id="fig|742823.3.peg.1366"/>
<sequence>MSVRKPSGITLKGLNISKGAGKLVRRKVDVRTVCIALEVDADASEKMHQTRRLYGQACNLLVPIVVSDTDRKKRLWQRYNLHKAAYPMVRTKMSVLGAQLACNVMRSVSSMYQSWISNHPNFSKDKKMVLPSISFRNPVVHLDKNTIRFFNNYTEASVYTVNGRVGVRLRPGKFQLSQLAGFLAEELAGTSKENRIYRLGECNLVWKCGIKGTPSRWELHIAIEKKLEEVSLDNLSLNQVMGVDVGENNAAALSTGRIFKAGKMKDDRDKYLSSRARFQRNGSRSARQALRKASGREKRHVEQINDEISKSIIEDVAERNIRLIVLEDLTDIRERIKAGQKVRARLHRWPFRELQQKIVDKACRAGIEVIFVDPRYTSQTCPHCNAIGTRQKHRFVCKNCGYRAHSDLNGGRNLQRLGCLLITQGLV</sequence>
<evidence type="ECO:0000313" key="4">
    <source>
        <dbReference type="Proteomes" id="UP000005835"/>
    </source>
</evidence>
<dbReference type="EMBL" id="ADMG01000032">
    <property type="protein sequence ID" value="EKB30996.1"/>
    <property type="molecule type" value="Genomic_DNA"/>
</dbReference>
<organism evidence="3 4">
    <name type="scientific">Sutterella wadsworthensis 2_1_59BFAA</name>
    <dbReference type="NCBI Taxonomy" id="742823"/>
    <lineage>
        <taxon>Bacteria</taxon>
        <taxon>Pseudomonadati</taxon>
        <taxon>Pseudomonadota</taxon>
        <taxon>Betaproteobacteria</taxon>
        <taxon>Burkholderiales</taxon>
        <taxon>Sutterellaceae</taxon>
        <taxon>Sutterella</taxon>
    </lineage>
</organism>
<dbReference type="GO" id="GO:0003677">
    <property type="term" value="F:DNA binding"/>
    <property type="evidence" value="ECO:0007669"/>
    <property type="project" value="UniProtKB-KW"/>
</dbReference>
<dbReference type="NCBIfam" id="TIGR01766">
    <property type="entry name" value="IS200/IS605 family accessory protein TnpB-like domain"/>
    <property type="match status" value="1"/>
</dbReference>
<dbReference type="OrthoDB" id="5560528at2"/>
<dbReference type="eggNOG" id="COG0675">
    <property type="taxonomic scope" value="Bacteria"/>
</dbReference>
<dbReference type="InterPro" id="IPR010095">
    <property type="entry name" value="Cas12f1-like_TNB"/>
</dbReference>
<evidence type="ECO:0000313" key="3">
    <source>
        <dbReference type="EMBL" id="EKB30996.1"/>
    </source>
</evidence>
<dbReference type="Pfam" id="PF07282">
    <property type="entry name" value="Cas12f1-like_TNB"/>
    <property type="match status" value="1"/>
</dbReference>